<dbReference type="InterPro" id="IPR051861">
    <property type="entry name" value="NET_actin-binding_domain"/>
</dbReference>
<dbReference type="PANTHER" id="PTHR32258">
    <property type="entry name" value="PROTEIN NETWORKED 4A"/>
    <property type="match status" value="1"/>
</dbReference>
<evidence type="ECO:0000313" key="7">
    <source>
        <dbReference type="Proteomes" id="UP001140949"/>
    </source>
</evidence>
<feature type="coiled-coil region" evidence="3">
    <location>
        <begin position="287"/>
        <end position="462"/>
    </location>
</feature>
<feature type="coiled-coil region" evidence="3">
    <location>
        <begin position="1101"/>
        <end position="1177"/>
    </location>
</feature>
<dbReference type="PANTHER" id="PTHR32258:SF6">
    <property type="entry name" value="PROTEIN NETWORKED 1A"/>
    <property type="match status" value="1"/>
</dbReference>
<dbReference type="Proteomes" id="UP001140949">
    <property type="component" value="Unassembled WGS sequence"/>
</dbReference>
<dbReference type="PROSITE" id="PS51774">
    <property type="entry name" value="NAB"/>
    <property type="match status" value="1"/>
</dbReference>
<comment type="caution">
    <text evidence="6">The sequence shown here is derived from an EMBL/GenBank/DDBJ whole genome shotgun (WGS) entry which is preliminary data.</text>
</comment>
<comment type="similarity">
    <text evidence="2">Belongs to the NET family.</text>
</comment>
<protein>
    <submittedName>
        <fullName evidence="6">Protein NETWORKED 1D-like isoform X1</fullName>
    </submittedName>
</protein>
<accession>A0AAX6E6H0</accession>
<reference evidence="6" key="2">
    <citation type="submission" date="2023-04" db="EMBL/GenBank/DDBJ databases">
        <authorList>
            <person name="Bruccoleri R.E."/>
            <person name="Oakeley E.J."/>
            <person name="Faust A.-M."/>
            <person name="Dessus-Babus S."/>
            <person name="Altorfer M."/>
            <person name="Burckhardt D."/>
            <person name="Oertli M."/>
            <person name="Naumann U."/>
            <person name="Petersen F."/>
            <person name="Wong J."/>
        </authorList>
    </citation>
    <scope>NUCLEOTIDE SEQUENCE</scope>
    <source>
        <strain evidence="6">GSM-AAB239-AS_SAM_17_03QT</strain>
        <tissue evidence="6">Leaf</tissue>
    </source>
</reference>
<evidence type="ECO:0000256" key="4">
    <source>
        <dbReference type="SAM" id="MobiDB-lite"/>
    </source>
</evidence>
<feature type="coiled-coil region" evidence="3">
    <location>
        <begin position="543"/>
        <end position="769"/>
    </location>
</feature>
<proteinExistence type="inferred from homology"/>
<evidence type="ECO:0000313" key="6">
    <source>
        <dbReference type="EMBL" id="KAJ6799529.1"/>
    </source>
</evidence>
<evidence type="ECO:0000259" key="5">
    <source>
        <dbReference type="PROSITE" id="PS51774"/>
    </source>
</evidence>
<dbReference type="Pfam" id="PF07765">
    <property type="entry name" value="KIP1"/>
    <property type="match status" value="1"/>
</dbReference>
<feature type="coiled-coil region" evidence="3">
    <location>
        <begin position="1297"/>
        <end position="1366"/>
    </location>
</feature>
<keyword evidence="1 3" id="KW-0175">Coiled coil</keyword>
<feature type="compositionally biased region" description="Basic and acidic residues" evidence="4">
    <location>
        <begin position="230"/>
        <end position="241"/>
    </location>
</feature>
<feature type="domain" description="NAB" evidence="5">
    <location>
        <begin position="13"/>
        <end position="93"/>
    </location>
</feature>
<keyword evidence="7" id="KW-1185">Reference proteome</keyword>
<evidence type="ECO:0000256" key="3">
    <source>
        <dbReference type="SAM" id="Coils"/>
    </source>
</evidence>
<dbReference type="EMBL" id="JANAVB010039720">
    <property type="protein sequence ID" value="KAJ6799529.1"/>
    <property type="molecule type" value="Genomic_DNA"/>
</dbReference>
<organism evidence="6 7">
    <name type="scientific">Iris pallida</name>
    <name type="common">Sweet iris</name>
    <dbReference type="NCBI Taxonomy" id="29817"/>
    <lineage>
        <taxon>Eukaryota</taxon>
        <taxon>Viridiplantae</taxon>
        <taxon>Streptophyta</taxon>
        <taxon>Embryophyta</taxon>
        <taxon>Tracheophyta</taxon>
        <taxon>Spermatophyta</taxon>
        <taxon>Magnoliopsida</taxon>
        <taxon>Liliopsida</taxon>
        <taxon>Asparagales</taxon>
        <taxon>Iridaceae</taxon>
        <taxon>Iridoideae</taxon>
        <taxon>Irideae</taxon>
        <taxon>Iris</taxon>
    </lineage>
</organism>
<feature type="coiled-coil region" evidence="3">
    <location>
        <begin position="1203"/>
        <end position="1261"/>
    </location>
</feature>
<sequence>METPADANCTRMYSWWWGSHISPKNSKWLQENLTDMDRNVKAMIKLIEEDADSFRKRAEMYYRKRPELMKMVEEFYRAYRALAERYDHATGALRQAHRTMAEAFPDQIPLVLPDESPSGSSCIDSEPRTPEMLDLNDALDRSSLSYVTKRNGLFYEENDADTRQEGFRQLNGMFETGEEAASADYADGRPWKGLNFQENEVKCSRDEVLKCKVSQLSEENQRLKNQITSESERADRAQADADSLKGTISKLESDKEAALLEFQLSQERISSVEAELCGTQEDLKKLNDEILLNIKTFSEENQRLKNQITFESERADKAQADVDSLKGAFSKLESDKEDALLQCHIYQERISSLEAELSRTQEDLKKLNDEILSNITNLSEENQRLKNQITSESECANKAQADVVSLKGTISKLESDKEAAFLQYQLSEEQISSLEAELSCTKEDLQKLNDEFLLNIRNLKSVEERCYHLEERNQSLQLGLDIFKEAAKSKQAELDMLWEELEKLKVSVEDEKQRSVQFEMACLSLEELHSRSQGEVRLLTSVVQNGVDELKNMELAKAALEEETQRLKAETSSLKEENFSLSLKIMNLQDEGSMMNESKRRLEDEVEHHIEEIGSLKEENFSLSLEIMNLLDKMSLLKESQKSLEDEVKLHIDEKEVLNHEIISMKDDKILLEQRHHELIEKIEAVNLNVKSLQELVKELRDGNLELKEMCKLQEDEKAVHLDHLKHVEKMTEKNDILENSLSNANAELEELREKVKALEKSCESLQSKISMHVSDKAVLVSQIVAIAQNMGRLTEKNTLLEISFSDANVELEGLRGKLKSLEEICQSLHDKESNLLKEKISLATQVESISSRLENSESGCEELKCKNMILVKEKENMLHQVIDLQAALEMEKEESETLLQSTKSQLATLENQIRLLQQKGWLMEEELEAECHKLLDAHMEKFILQRCLHDMTEKSMIVLDDHQKNLETSRCREKIILELENERFEQKKSLTLLSQDNEKLLEGTQQVMKMLNNNNGPHHYLQFDLILCKIKNLKASIVDTQYDKQRLILEKSIIVTFLEQSKLDMMNLKVEKDGIEQVFRVKCDEFSVLQSEKQELLVINEHLRKDVQACNQREEQLNAEMKMACQKLADLQEANSRLQGKISKLLGKNQSLSLKLYDLHQEKDTLEEENNALLQEVITMEYLCLTFRSYNAEREVELQLLGNDIDQEIRSLNVKLEALEIENVNLKESVTDLEDSRRSLTILEDDLNTARTVCEQLKTQIETEKKLVVQKDLELLQATDKCQLLQDKKLELCRNLEELIVDIDEAKVVKEELEKKIYTLSEEKVDRDNEISFLRQSNGTLYRELDQLNTEVQELKDKEKHLISELHFRIDESKSCEAEVTALVNDLQITKINAAVYEEKMLELLTKCESLEVGAMVQREKWYEETTLRNVFEDELNKKLEALMGENRGLKEELSAYMPLVLSLCDDVASLEECILSQAKRRSLNHQEMQDNNRFLFSMRRTTLKEMQLTELSLP</sequence>
<dbReference type="InterPro" id="IPR011684">
    <property type="entry name" value="NAB"/>
</dbReference>
<feature type="compositionally biased region" description="Polar residues" evidence="4">
    <location>
        <begin position="220"/>
        <end position="229"/>
    </location>
</feature>
<name>A0AAX6E6H0_IRIPA</name>
<evidence type="ECO:0000256" key="2">
    <source>
        <dbReference type="ARBA" id="ARBA00038006"/>
    </source>
</evidence>
<gene>
    <name evidence="6" type="ORF">M6B38_207090</name>
</gene>
<evidence type="ECO:0000256" key="1">
    <source>
        <dbReference type="ARBA" id="ARBA00023054"/>
    </source>
</evidence>
<feature type="coiled-coil region" evidence="3">
    <location>
        <begin position="875"/>
        <end position="920"/>
    </location>
</feature>
<dbReference type="GO" id="GO:0051015">
    <property type="term" value="F:actin filament binding"/>
    <property type="evidence" value="ECO:0007669"/>
    <property type="project" value="TreeGrafter"/>
</dbReference>
<reference evidence="6" key="1">
    <citation type="journal article" date="2023" name="GigaByte">
        <title>Genome assembly of the bearded iris, Iris pallida Lam.</title>
        <authorList>
            <person name="Bruccoleri R.E."/>
            <person name="Oakeley E.J."/>
            <person name="Faust A.M.E."/>
            <person name="Altorfer M."/>
            <person name="Dessus-Babus S."/>
            <person name="Burckhardt D."/>
            <person name="Oertli M."/>
            <person name="Naumann U."/>
            <person name="Petersen F."/>
            <person name="Wong J."/>
        </authorList>
    </citation>
    <scope>NUCLEOTIDE SEQUENCE</scope>
    <source>
        <strain evidence="6">GSM-AAB239-AS_SAM_17_03QT</strain>
    </source>
</reference>
<dbReference type="GO" id="GO:0005886">
    <property type="term" value="C:plasma membrane"/>
    <property type="evidence" value="ECO:0007669"/>
    <property type="project" value="TreeGrafter"/>
</dbReference>
<feature type="region of interest" description="Disordered" evidence="4">
    <location>
        <begin position="220"/>
        <end position="241"/>
    </location>
</feature>
<feature type="coiled-coil region" evidence="3">
    <location>
        <begin position="805"/>
        <end position="839"/>
    </location>
</feature>